<protein>
    <submittedName>
        <fullName evidence="2">Uncharacterized protein</fullName>
    </submittedName>
</protein>
<evidence type="ECO:0000256" key="1">
    <source>
        <dbReference type="SAM" id="MobiDB-lite"/>
    </source>
</evidence>
<reference evidence="3" key="1">
    <citation type="submission" date="2016-10" db="EMBL/GenBank/DDBJ databases">
        <authorList>
            <person name="Varghese N."/>
            <person name="Submissions S."/>
        </authorList>
    </citation>
    <scope>NUCLEOTIDE SEQUENCE [LARGE SCALE GENOMIC DNA]</scope>
    <source>
        <strain evidence="3">DSM 23095</strain>
    </source>
</reference>
<organism evidence="2 3">
    <name type="scientific">Algoriphagus faecimaris</name>
    <dbReference type="NCBI Taxonomy" id="686796"/>
    <lineage>
        <taxon>Bacteria</taxon>
        <taxon>Pseudomonadati</taxon>
        <taxon>Bacteroidota</taxon>
        <taxon>Cytophagia</taxon>
        <taxon>Cytophagales</taxon>
        <taxon>Cyclobacteriaceae</taxon>
        <taxon>Algoriphagus</taxon>
    </lineage>
</organism>
<gene>
    <name evidence="2" type="ORF">SAMN04488104_10767</name>
</gene>
<feature type="region of interest" description="Disordered" evidence="1">
    <location>
        <begin position="1"/>
        <end position="28"/>
    </location>
</feature>
<name>A0A1G6Y1T5_9BACT</name>
<dbReference type="EMBL" id="FNAC01000076">
    <property type="protein sequence ID" value="SDD84241.1"/>
    <property type="molecule type" value="Genomic_DNA"/>
</dbReference>
<dbReference type="Proteomes" id="UP000199060">
    <property type="component" value="Unassembled WGS sequence"/>
</dbReference>
<dbReference type="AlphaFoldDB" id="A0A1G6Y1T5"/>
<sequence>MDNELQLWKKKSAGMSQERAMRWPEGGS</sequence>
<feature type="non-terminal residue" evidence="2">
    <location>
        <position position="28"/>
    </location>
</feature>
<proteinExistence type="predicted"/>
<keyword evidence="3" id="KW-1185">Reference proteome</keyword>
<accession>A0A1G6Y1T5</accession>
<evidence type="ECO:0000313" key="3">
    <source>
        <dbReference type="Proteomes" id="UP000199060"/>
    </source>
</evidence>
<evidence type="ECO:0000313" key="2">
    <source>
        <dbReference type="EMBL" id="SDD84241.1"/>
    </source>
</evidence>